<accession>A0A1Y0B0Z4</accession>
<dbReference type="EMBL" id="KY774314">
    <property type="protein sequence ID" value="ART31136.1"/>
    <property type="molecule type" value="Genomic_DNA"/>
</dbReference>
<organism evidence="1">
    <name type="scientific">Utricularia reniformis</name>
    <dbReference type="NCBI Taxonomy" id="192314"/>
    <lineage>
        <taxon>Eukaryota</taxon>
        <taxon>Viridiplantae</taxon>
        <taxon>Streptophyta</taxon>
        <taxon>Embryophyta</taxon>
        <taxon>Tracheophyta</taxon>
        <taxon>Spermatophyta</taxon>
        <taxon>Magnoliopsida</taxon>
        <taxon>eudicotyledons</taxon>
        <taxon>Gunneridae</taxon>
        <taxon>Pentapetalae</taxon>
        <taxon>asterids</taxon>
        <taxon>lamiids</taxon>
        <taxon>Lamiales</taxon>
        <taxon>Lentibulariaceae</taxon>
        <taxon>Utricularia</taxon>
    </lineage>
</organism>
<protein>
    <submittedName>
        <fullName evidence="1">Uncharacterized protein</fullName>
    </submittedName>
</protein>
<evidence type="ECO:0000313" key="1">
    <source>
        <dbReference type="EMBL" id="ART31136.1"/>
    </source>
</evidence>
<geneLocation type="mitochondrion" evidence="1"/>
<gene>
    <name evidence="1" type="ORF">AEK19_MT0907</name>
</gene>
<dbReference type="AlphaFoldDB" id="A0A1Y0B0Z4"/>
<reference evidence="1" key="1">
    <citation type="submission" date="2017-03" db="EMBL/GenBank/DDBJ databases">
        <title>The mitochondrial genome of the carnivorous plant Utricularia reniformis (Lentibulariaceae): structure, comparative analysis and evolutionary landmarks.</title>
        <authorList>
            <person name="Silva S.R."/>
            <person name="Alvarenga D.O."/>
            <person name="Michael T.P."/>
            <person name="Miranda V.F.O."/>
            <person name="Varani A.M."/>
        </authorList>
    </citation>
    <scope>NUCLEOTIDE SEQUENCE</scope>
</reference>
<name>A0A1Y0B0Z4_9LAMI</name>
<proteinExistence type="predicted"/>
<keyword evidence="1" id="KW-0496">Mitochondrion</keyword>
<sequence length="57" mass="6711">MFKNSVQSLSPRQNERLYVERTKSIAYRISVSRKKHFDAISSLSRSSGIHSYFSWKD</sequence>